<dbReference type="AlphaFoldDB" id="A0AAD9J7E5"/>
<name>A0AAD9J7E5_9ANNE</name>
<evidence type="ECO:0000313" key="2">
    <source>
        <dbReference type="Proteomes" id="UP001208570"/>
    </source>
</evidence>
<feature type="non-terminal residue" evidence="1">
    <location>
        <position position="1"/>
    </location>
</feature>
<sequence length="77" mass="9291">IQSVFPLAHRLNPCKMEKDGEIEYIQKRMTALNLHKDIGTARKLMKRLKRFHIKEISCQHVKLTHLYEYIYLSFIYV</sequence>
<gene>
    <name evidence="1" type="ORF">LSH36_533g01060</name>
</gene>
<evidence type="ECO:0000313" key="1">
    <source>
        <dbReference type="EMBL" id="KAK2147871.1"/>
    </source>
</evidence>
<accession>A0AAD9J7E5</accession>
<comment type="caution">
    <text evidence="1">The sequence shown here is derived from an EMBL/GenBank/DDBJ whole genome shotgun (WGS) entry which is preliminary data.</text>
</comment>
<dbReference type="EMBL" id="JAODUP010000532">
    <property type="protein sequence ID" value="KAK2147871.1"/>
    <property type="molecule type" value="Genomic_DNA"/>
</dbReference>
<protein>
    <submittedName>
        <fullName evidence="1">Uncharacterized protein</fullName>
    </submittedName>
</protein>
<keyword evidence="2" id="KW-1185">Reference proteome</keyword>
<proteinExistence type="predicted"/>
<dbReference type="Proteomes" id="UP001208570">
    <property type="component" value="Unassembled WGS sequence"/>
</dbReference>
<reference evidence="1" key="1">
    <citation type="journal article" date="2023" name="Mol. Biol. Evol.">
        <title>Third-Generation Sequencing Reveals the Adaptive Role of the Epigenome in Three Deep-Sea Polychaetes.</title>
        <authorList>
            <person name="Perez M."/>
            <person name="Aroh O."/>
            <person name="Sun Y."/>
            <person name="Lan Y."/>
            <person name="Juniper S.K."/>
            <person name="Young C.R."/>
            <person name="Angers B."/>
            <person name="Qian P.Y."/>
        </authorList>
    </citation>
    <scope>NUCLEOTIDE SEQUENCE</scope>
    <source>
        <strain evidence="1">P08H-3</strain>
    </source>
</reference>
<organism evidence="1 2">
    <name type="scientific">Paralvinella palmiformis</name>
    <dbReference type="NCBI Taxonomy" id="53620"/>
    <lineage>
        <taxon>Eukaryota</taxon>
        <taxon>Metazoa</taxon>
        <taxon>Spiralia</taxon>
        <taxon>Lophotrochozoa</taxon>
        <taxon>Annelida</taxon>
        <taxon>Polychaeta</taxon>
        <taxon>Sedentaria</taxon>
        <taxon>Canalipalpata</taxon>
        <taxon>Terebellida</taxon>
        <taxon>Terebelliformia</taxon>
        <taxon>Alvinellidae</taxon>
        <taxon>Paralvinella</taxon>
    </lineage>
</organism>